<dbReference type="EMBL" id="CP007474">
    <property type="protein sequence ID" value="AHX05018.1"/>
    <property type="molecule type" value="Genomic_DNA"/>
</dbReference>
<protein>
    <submittedName>
        <fullName evidence="1">Uncharacterized protein</fullName>
    </submittedName>
</protein>
<keyword evidence="2" id="KW-1185">Reference proteome</keyword>
<evidence type="ECO:0000313" key="1">
    <source>
        <dbReference type="EMBL" id="AHX05018.1"/>
    </source>
</evidence>
<dbReference type="KEGG" id="ehh:EHF_0212"/>
<sequence>MFFLSCLSSIIASITSDVSNSVSFLLNDTISTDKGGE</sequence>
<accession>X5GKT5</accession>
<organism evidence="1 2">
    <name type="scientific">Ehrlichia japonica</name>
    <dbReference type="NCBI Taxonomy" id="391036"/>
    <lineage>
        <taxon>Bacteria</taxon>
        <taxon>Pseudomonadati</taxon>
        <taxon>Pseudomonadota</taxon>
        <taxon>Alphaproteobacteria</taxon>
        <taxon>Rickettsiales</taxon>
        <taxon>Anaplasmataceae</taxon>
        <taxon>Ehrlichia</taxon>
    </lineage>
</organism>
<gene>
    <name evidence="1" type="ORF">EHF_0212</name>
</gene>
<dbReference type="Proteomes" id="UP000023762">
    <property type="component" value="Chromosome"/>
</dbReference>
<name>X5GKT5_9RICK</name>
<proteinExistence type="predicted"/>
<evidence type="ECO:0000313" key="2">
    <source>
        <dbReference type="Proteomes" id="UP000023762"/>
    </source>
</evidence>
<reference evidence="1 2" key="1">
    <citation type="submission" date="2014-03" db="EMBL/GenBank/DDBJ databases">
        <title>Sequencing and Comparison of Genomes and Transcriptome Profiles of Human Ehrlichiosis Agents.</title>
        <authorList>
            <person name="Lin M."/>
            <person name="Daugherty S.C."/>
            <person name="Nagaraj S."/>
            <person name="Cheng Z."/>
            <person name="Xiong Q."/>
            <person name="Lin F.-Y."/>
            <person name="Sengamalay N."/>
            <person name="Ott S."/>
            <person name="Godinez A."/>
            <person name="Tallon L.J."/>
            <person name="Sadzewicz L."/>
            <person name="Fraser C.M."/>
            <person name="Dunning Hotopp J.C."/>
            <person name="Rikihisa Y."/>
        </authorList>
    </citation>
    <scope>NUCLEOTIDE SEQUENCE [LARGE SCALE GENOMIC DNA]</scope>
    <source>
        <strain evidence="1 2">HF</strain>
    </source>
</reference>
<dbReference type="AlphaFoldDB" id="X5GKT5"/>
<dbReference type="HOGENOM" id="CLU_3343140_0_0_5"/>